<evidence type="ECO:0000313" key="3">
    <source>
        <dbReference type="Proteomes" id="UP000316921"/>
    </source>
</evidence>
<dbReference type="AlphaFoldDB" id="A0A518BK63"/>
<evidence type="ECO:0000313" key="2">
    <source>
        <dbReference type="EMBL" id="QDU67370.1"/>
    </source>
</evidence>
<dbReference type="SUPFAM" id="SSF53167">
    <property type="entry name" value="Purine and uridine phosphorylases"/>
    <property type="match status" value="1"/>
</dbReference>
<reference evidence="2 3" key="1">
    <citation type="submission" date="2019-02" db="EMBL/GenBank/DDBJ databases">
        <title>Deep-cultivation of Planctomycetes and their phenomic and genomic characterization uncovers novel biology.</title>
        <authorList>
            <person name="Wiegand S."/>
            <person name="Jogler M."/>
            <person name="Boedeker C."/>
            <person name="Pinto D."/>
            <person name="Vollmers J."/>
            <person name="Rivas-Marin E."/>
            <person name="Kohn T."/>
            <person name="Peeters S.H."/>
            <person name="Heuer A."/>
            <person name="Rast P."/>
            <person name="Oberbeckmann S."/>
            <person name="Bunk B."/>
            <person name="Jeske O."/>
            <person name="Meyerdierks A."/>
            <person name="Storesund J.E."/>
            <person name="Kallscheuer N."/>
            <person name="Luecker S."/>
            <person name="Lage O.M."/>
            <person name="Pohl T."/>
            <person name="Merkel B.J."/>
            <person name="Hornburger P."/>
            <person name="Mueller R.-W."/>
            <person name="Bruemmer F."/>
            <person name="Labrenz M."/>
            <person name="Spormann A.M."/>
            <person name="Op den Camp H."/>
            <person name="Overmann J."/>
            <person name="Amann R."/>
            <person name="Jetten M.S.M."/>
            <person name="Mascher T."/>
            <person name="Medema M.H."/>
            <person name="Devos D.P."/>
            <person name="Kaster A.-K."/>
            <person name="Ovreas L."/>
            <person name="Rohde M."/>
            <person name="Galperin M.Y."/>
            <person name="Jogler C."/>
        </authorList>
    </citation>
    <scope>NUCLEOTIDE SEQUENCE [LARGE SCALE GENOMIC DNA]</scope>
    <source>
        <strain evidence="2 3">Pla133</strain>
    </source>
</reference>
<dbReference type="GO" id="GO:0009116">
    <property type="term" value="P:nucleoside metabolic process"/>
    <property type="evidence" value="ECO:0007669"/>
    <property type="project" value="InterPro"/>
</dbReference>
<dbReference type="GO" id="GO:0008930">
    <property type="term" value="F:methylthioadenosine nucleosidase activity"/>
    <property type="evidence" value="ECO:0007669"/>
    <property type="project" value="TreeGrafter"/>
</dbReference>
<keyword evidence="2" id="KW-0326">Glycosidase</keyword>
<accession>A0A518BK63</accession>
<dbReference type="InterPro" id="IPR035994">
    <property type="entry name" value="Nucleoside_phosphorylase_sf"/>
</dbReference>
<dbReference type="RefSeq" id="WP_419192410.1">
    <property type="nucleotide sequence ID" value="NZ_CP036287.1"/>
</dbReference>
<protein>
    <submittedName>
        <fullName evidence="2">Aminodeoxyfutalosine nucleosidase</fullName>
        <ecNumber evidence="2">3.2.2.-</ecNumber>
    </submittedName>
</protein>
<name>A0A518BK63_9BACT</name>
<organism evidence="2 3">
    <name type="scientific">Engelhardtia mirabilis</name>
    <dbReference type="NCBI Taxonomy" id="2528011"/>
    <lineage>
        <taxon>Bacteria</taxon>
        <taxon>Pseudomonadati</taxon>
        <taxon>Planctomycetota</taxon>
        <taxon>Planctomycetia</taxon>
        <taxon>Planctomycetia incertae sedis</taxon>
        <taxon>Engelhardtia</taxon>
    </lineage>
</organism>
<dbReference type="KEGG" id="pbap:Pla133_24520"/>
<evidence type="ECO:0000259" key="1">
    <source>
        <dbReference type="Pfam" id="PF01048"/>
    </source>
</evidence>
<keyword evidence="3" id="KW-1185">Reference proteome</keyword>
<sequence>MTATPTPTGPPALLVALPQELGELGLGARVIERGPGAFELLELELTDHRGQPVLAAVGGVGKVRAARAASHLVRAGAGSLLVVGVCGGLRRRERVGDLVHCERAVQADLAVRSDRERLADPVLLAAWRRAAAGHAGWFLTADRPVLSPWRRLRLARAYLGACVADMETAAAAWVADEAGLPWAALRAVSDDVGFGPAHGFRANFGAQAGRAASTVPNLLAELAR</sequence>
<dbReference type="InterPro" id="IPR000845">
    <property type="entry name" value="Nucleoside_phosphorylase_d"/>
</dbReference>
<dbReference type="Gene3D" id="3.40.50.1580">
    <property type="entry name" value="Nucleoside phosphorylase domain"/>
    <property type="match status" value="1"/>
</dbReference>
<dbReference type="GO" id="GO:0005829">
    <property type="term" value="C:cytosol"/>
    <property type="evidence" value="ECO:0007669"/>
    <property type="project" value="TreeGrafter"/>
</dbReference>
<dbReference type="PANTHER" id="PTHR46832:SF1">
    <property type="entry name" value="5'-METHYLTHIOADENOSINE_S-ADENOSYLHOMOCYSTEINE NUCLEOSIDASE"/>
    <property type="match status" value="1"/>
</dbReference>
<feature type="domain" description="Nucleoside phosphorylase" evidence="1">
    <location>
        <begin position="13"/>
        <end position="222"/>
    </location>
</feature>
<dbReference type="GO" id="GO:0008782">
    <property type="term" value="F:adenosylhomocysteine nucleosidase activity"/>
    <property type="evidence" value="ECO:0007669"/>
    <property type="project" value="TreeGrafter"/>
</dbReference>
<gene>
    <name evidence="2" type="primary">pfs</name>
    <name evidence="2" type="ORF">Pla133_24520</name>
</gene>
<dbReference type="Proteomes" id="UP000316921">
    <property type="component" value="Chromosome"/>
</dbReference>
<keyword evidence="2" id="KW-0378">Hydrolase</keyword>
<dbReference type="Pfam" id="PF01048">
    <property type="entry name" value="PNP_UDP_1"/>
    <property type="match status" value="1"/>
</dbReference>
<proteinExistence type="predicted"/>
<dbReference type="PANTHER" id="PTHR46832">
    <property type="entry name" value="5'-METHYLTHIOADENOSINE/S-ADENOSYLHOMOCYSTEINE NUCLEOSIDASE"/>
    <property type="match status" value="1"/>
</dbReference>
<dbReference type="EC" id="3.2.2.-" evidence="2"/>
<dbReference type="GO" id="GO:0019284">
    <property type="term" value="P:L-methionine salvage from S-adenosylmethionine"/>
    <property type="evidence" value="ECO:0007669"/>
    <property type="project" value="TreeGrafter"/>
</dbReference>
<dbReference type="EMBL" id="CP036287">
    <property type="protein sequence ID" value="QDU67370.1"/>
    <property type="molecule type" value="Genomic_DNA"/>
</dbReference>